<dbReference type="GO" id="GO:0008270">
    <property type="term" value="F:zinc ion binding"/>
    <property type="evidence" value="ECO:0007669"/>
    <property type="project" value="UniProtKB-UniRule"/>
</dbReference>
<comment type="function">
    <text evidence="6">Putative transcription activator involved in regulating light control of development.</text>
</comment>
<evidence type="ECO:0000256" key="4">
    <source>
        <dbReference type="ARBA" id="ARBA00022833"/>
    </source>
</evidence>
<gene>
    <name evidence="10" type="primary">LOC118348599</name>
</gene>
<dbReference type="InterPro" id="IPR004330">
    <property type="entry name" value="FAR1_DNA_bnd_dom"/>
</dbReference>
<dbReference type="InterPro" id="IPR007527">
    <property type="entry name" value="Znf_SWIM"/>
</dbReference>
<feature type="compositionally biased region" description="Polar residues" evidence="7">
    <location>
        <begin position="173"/>
        <end position="204"/>
    </location>
</feature>
<evidence type="ECO:0000256" key="2">
    <source>
        <dbReference type="ARBA" id="ARBA00022723"/>
    </source>
</evidence>
<keyword evidence="2 6" id="KW-0479">Metal-binding</keyword>
<dbReference type="GO" id="GO:0005634">
    <property type="term" value="C:nucleus"/>
    <property type="evidence" value="ECO:0007669"/>
    <property type="project" value="UniProtKB-SubCell"/>
</dbReference>
<evidence type="ECO:0000256" key="1">
    <source>
        <dbReference type="ARBA" id="ARBA00005889"/>
    </source>
</evidence>
<sequence>MEKEKEDASRITVPITNPSIQDNISRPLYPNFSNYMPSYYGPMSHAWLPPFVPPPNANPYLWSNQQHPWSSTAAATSSTTALSSSAALYSSAMPMMGPPPNAYPYPWNNQQHPWISTSTPMSSSASSVSSSVAASSSVQSSASVASSSCSALPAFVPPTSTNPYPCDSEENKVQQSNSIEENSEATSDSIEVEAQSTASLGNTADTKEASTDGGDTTEEPKPGMTFESENELMNYYKHYGKRCGFGVMTQRSKRERDGTVKYVTVGCARGGKARNRASNVSKPRPTSKTDCKARINVMLKDGKLCVTSVFNTHNHGLSPRKSRFFRCNREVNESVKRVLDTNDEAGIRMNKSFHALVTEAGGFENVPFGEKDCRNYIDKARHLRLGKGGAQALFEYFRRMQFKNDGFFSLMELDDDDRLKSVFWADARSRGAYNYFGDVVTFDTTYLTNRYGMPFAPFVGVNHHGQSILLGAGLISSEDTESFVWLFKTWLDCMDGKAPNTIITDQDRAMKNAIAIVFPNTRHRYCLWHILRKVPEKLGSHAQYKCGLKSKLLSCVYDSLTIEEFENSWNSLKDTFNLHENAWLQSLYAEREFWVPIYLKNSFWVGMSTTQRSESMNAFFDGYVHARTNLKEFVDQFDNALKKKIENENQADFNSFNFTVPCISHLAFEKKFQDVYTNSKFREVQQEIMGMIYCHCRFEKMDGVIATYSVDDQVKAEDFIKEVTYTLYFNETECEAKCVCGLFEMRGIICRHILAIFSAKKVRELPEKYILDRWRKDIKRKYTFISRSYDIADQRPETVRYKRILKTFNEVVTNAVSCDGHTEEMISKLYAMNEVWRTSNPKDIANVGGNTVNAATEGSSKKRHRLDTELLESSGNQLGISEMRVQENVQTSIMVDQESGQQTSVIGTQESMQLEMDGTQPDAAEDCRWNAAKQLLVARLHRSIMPTYVVC</sequence>
<dbReference type="Pfam" id="PF04434">
    <property type="entry name" value="SWIM"/>
    <property type="match status" value="1"/>
</dbReference>
<keyword evidence="6" id="KW-0539">Nucleus</keyword>
<dbReference type="PANTHER" id="PTHR31669:SF283">
    <property type="entry name" value="PROTEIN FAR1-RELATED SEQUENCE"/>
    <property type="match status" value="1"/>
</dbReference>
<evidence type="ECO:0000313" key="9">
    <source>
        <dbReference type="Proteomes" id="UP000235220"/>
    </source>
</evidence>
<organism evidence="9 10">
    <name type="scientific">Juglans regia</name>
    <name type="common">English walnut</name>
    <dbReference type="NCBI Taxonomy" id="51240"/>
    <lineage>
        <taxon>Eukaryota</taxon>
        <taxon>Viridiplantae</taxon>
        <taxon>Streptophyta</taxon>
        <taxon>Embryophyta</taxon>
        <taxon>Tracheophyta</taxon>
        <taxon>Spermatophyta</taxon>
        <taxon>Magnoliopsida</taxon>
        <taxon>eudicotyledons</taxon>
        <taxon>Gunneridae</taxon>
        <taxon>Pentapetalae</taxon>
        <taxon>rosids</taxon>
        <taxon>fabids</taxon>
        <taxon>Fagales</taxon>
        <taxon>Juglandaceae</taxon>
        <taxon>Juglans</taxon>
    </lineage>
</organism>
<dbReference type="GO" id="GO:0006355">
    <property type="term" value="P:regulation of DNA-templated transcription"/>
    <property type="evidence" value="ECO:0007669"/>
    <property type="project" value="UniProtKB-UniRule"/>
</dbReference>
<comment type="subcellular location">
    <subcellularLocation>
        <location evidence="6">Nucleus</location>
    </subcellularLocation>
</comment>
<dbReference type="InterPro" id="IPR006564">
    <property type="entry name" value="Znf_PMZ"/>
</dbReference>
<dbReference type="InParanoid" id="A0A6P9EGD2"/>
<feature type="domain" description="SWIM-type" evidence="8">
    <location>
        <begin position="725"/>
        <end position="761"/>
    </location>
</feature>
<dbReference type="OrthoDB" id="2422440at2759"/>
<evidence type="ECO:0000256" key="7">
    <source>
        <dbReference type="SAM" id="MobiDB-lite"/>
    </source>
</evidence>
<dbReference type="InterPro" id="IPR018289">
    <property type="entry name" value="MULE_transposase_dom"/>
</dbReference>
<dbReference type="Proteomes" id="UP000235220">
    <property type="component" value="Chromosome 1"/>
</dbReference>
<protein>
    <recommendedName>
        <fullName evidence="6">Protein FAR1-RELATED SEQUENCE</fullName>
    </recommendedName>
</protein>
<dbReference type="SMART" id="SM00575">
    <property type="entry name" value="ZnF_PMZ"/>
    <property type="match status" value="1"/>
</dbReference>
<keyword evidence="4 6" id="KW-0862">Zinc</keyword>
<dbReference type="InterPro" id="IPR031052">
    <property type="entry name" value="FHY3/FAR1"/>
</dbReference>
<evidence type="ECO:0000313" key="10">
    <source>
        <dbReference type="RefSeq" id="XP_035546529.1"/>
    </source>
</evidence>
<evidence type="ECO:0000256" key="6">
    <source>
        <dbReference type="RuleBase" id="RU367018"/>
    </source>
</evidence>
<dbReference type="GeneID" id="118348599"/>
<dbReference type="Pfam" id="PF03101">
    <property type="entry name" value="FAR1"/>
    <property type="match status" value="1"/>
</dbReference>
<evidence type="ECO:0000256" key="3">
    <source>
        <dbReference type="ARBA" id="ARBA00022771"/>
    </source>
</evidence>
<proteinExistence type="inferred from homology"/>
<feature type="region of interest" description="Disordered" evidence="7">
    <location>
        <begin position="160"/>
        <end position="225"/>
    </location>
</feature>
<dbReference type="PANTHER" id="PTHR31669">
    <property type="entry name" value="PROTEIN FAR1-RELATED SEQUENCE 10-RELATED"/>
    <property type="match status" value="1"/>
</dbReference>
<keyword evidence="9" id="KW-1185">Reference proteome</keyword>
<dbReference type="KEGG" id="jre:118348599"/>
<name>A0A6P9EGD2_JUGRE</name>
<reference evidence="10" key="1">
    <citation type="submission" date="2025-08" db="UniProtKB">
        <authorList>
            <consortium name="RefSeq"/>
        </authorList>
    </citation>
    <scope>IDENTIFICATION</scope>
    <source>
        <tissue evidence="10">Leaves</tissue>
    </source>
</reference>
<keyword evidence="3 5" id="KW-0863">Zinc-finger</keyword>
<dbReference type="Pfam" id="PF10551">
    <property type="entry name" value="MULE"/>
    <property type="match status" value="1"/>
</dbReference>
<comment type="similarity">
    <text evidence="1 6">Belongs to the FHY3/FAR1 family.</text>
</comment>
<accession>A0A6P9EGD2</accession>
<dbReference type="AlphaFoldDB" id="A0A6P9EGD2"/>
<dbReference type="RefSeq" id="XP_035546529.1">
    <property type="nucleotide sequence ID" value="XM_035690636.1"/>
</dbReference>
<dbReference type="PROSITE" id="PS50966">
    <property type="entry name" value="ZF_SWIM"/>
    <property type="match status" value="1"/>
</dbReference>
<evidence type="ECO:0000259" key="8">
    <source>
        <dbReference type="PROSITE" id="PS50966"/>
    </source>
</evidence>
<evidence type="ECO:0000256" key="5">
    <source>
        <dbReference type="PROSITE-ProRule" id="PRU00325"/>
    </source>
</evidence>